<comment type="similarity">
    <text evidence="6">Belongs to the ABC-4 integral membrane protein family.</text>
</comment>
<feature type="transmembrane region" description="Helical" evidence="7">
    <location>
        <begin position="427"/>
        <end position="448"/>
    </location>
</feature>
<name>A0A4Q2T8Q2_9ACTN</name>
<keyword evidence="3 7" id="KW-0812">Transmembrane</keyword>
<dbReference type="GO" id="GO:0005886">
    <property type="term" value="C:plasma membrane"/>
    <property type="evidence" value="ECO:0007669"/>
    <property type="project" value="UniProtKB-SubCell"/>
</dbReference>
<gene>
    <name evidence="9" type="ORF">EUA94_05870</name>
</gene>
<dbReference type="PANTHER" id="PTHR30572:SF4">
    <property type="entry name" value="ABC TRANSPORTER PERMEASE YTRF"/>
    <property type="match status" value="1"/>
</dbReference>
<feature type="transmembrane region" description="Helical" evidence="7">
    <location>
        <begin position="303"/>
        <end position="329"/>
    </location>
</feature>
<dbReference type="AlphaFoldDB" id="A0A4Q2T8Q2"/>
<keyword evidence="5 7" id="KW-0472">Membrane</keyword>
<dbReference type="GO" id="GO:0022857">
    <property type="term" value="F:transmembrane transporter activity"/>
    <property type="evidence" value="ECO:0007669"/>
    <property type="project" value="TreeGrafter"/>
</dbReference>
<evidence type="ECO:0000256" key="5">
    <source>
        <dbReference type="ARBA" id="ARBA00023136"/>
    </source>
</evidence>
<organism evidence="9 10">
    <name type="scientific">Nocardioides zhouii</name>
    <dbReference type="NCBI Taxonomy" id="1168729"/>
    <lineage>
        <taxon>Bacteria</taxon>
        <taxon>Bacillati</taxon>
        <taxon>Actinomycetota</taxon>
        <taxon>Actinomycetes</taxon>
        <taxon>Propionibacteriales</taxon>
        <taxon>Nocardioidaceae</taxon>
        <taxon>Nocardioides</taxon>
    </lineage>
</organism>
<proteinExistence type="inferred from homology"/>
<dbReference type="InterPro" id="IPR003838">
    <property type="entry name" value="ABC3_permease_C"/>
</dbReference>
<evidence type="ECO:0000256" key="6">
    <source>
        <dbReference type="ARBA" id="ARBA00038076"/>
    </source>
</evidence>
<evidence type="ECO:0000256" key="1">
    <source>
        <dbReference type="ARBA" id="ARBA00004651"/>
    </source>
</evidence>
<comment type="caution">
    <text evidence="9">The sequence shown here is derived from an EMBL/GenBank/DDBJ whole genome shotgun (WGS) entry which is preliminary data.</text>
</comment>
<dbReference type="EMBL" id="SDWV01000004">
    <property type="protein sequence ID" value="RYC13388.1"/>
    <property type="molecule type" value="Genomic_DNA"/>
</dbReference>
<dbReference type="OrthoDB" id="9780560at2"/>
<keyword evidence="4 7" id="KW-1133">Transmembrane helix</keyword>
<comment type="subcellular location">
    <subcellularLocation>
        <location evidence="1">Cell membrane</location>
        <topology evidence="1">Multi-pass membrane protein</topology>
    </subcellularLocation>
</comment>
<keyword evidence="2" id="KW-1003">Cell membrane</keyword>
<feature type="transmembrane region" description="Helical" evidence="7">
    <location>
        <begin position="756"/>
        <end position="784"/>
    </location>
</feature>
<evidence type="ECO:0000259" key="8">
    <source>
        <dbReference type="Pfam" id="PF02687"/>
    </source>
</evidence>
<dbReference type="PANTHER" id="PTHR30572">
    <property type="entry name" value="MEMBRANE COMPONENT OF TRANSPORTER-RELATED"/>
    <property type="match status" value="1"/>
</dbReference>
<evidence type="ECO:0000313" key="9">
    <source>
        <dbReference type="EMBL" id="RYC13388.1"/>
    </source>
</evidence>
<protein>
    <submittedName>
        <fullName evidence="9">ABC transporter permease</fullName>
    </submittedName>
</protein>
<evidence type="ECO:0000256" key="3">
    <source>
        <dbReference type="ARBA" id="ARBA00022692"/>
    </source>
</evidence>
<feature type="transmembrane region" description="Helical" evidence="7">
    <location>
        <begin position="796"/>
        <end position="820"/>
    </location>
</feature>
<dbReference type="Pfam" id="PF02687">
    <property type="entry name" value="FtsX"/>
    <property type="match status" value="2"/>
</dbReference>
<dbReference type="RefSeq" id="WP_129425621.1">
    <property type="nucleotide sequence ID" value="NZ_SDWV01000004.1"/>
</dbReference>
<feature type="domain" description="ABC3 transporter permease C-terminal" evidence="8">
    <location>
        <begin position="713"/>
        <end position="830"/>
    </location>
</feature>
<evidence type="ECO:0000256" key="7">
    <source>
        <dbReference type="SAM" id="Phobius"/>
    </source>
</evidence>
<feature type="transmembrane region" description="Helical" evidence="7">
    <location>
        <begin position="349"/>
        <end position="373"/>
    </location>
</feature>
<feature type="transmembrane region" description="Helical" evidence="7">
    <location>
        <begin position="402"/>
        <end position="421"/>
    </location>
</feature>
<accession>A0A4Q2T8Q2</accession>
<evidence type="ECO:0000313" key="10">
    <source>
        <dbReference type="Proteomes" id="UP000291101"/>
    </source>
</evidence>
<dbReference type="Proteomes" id="UP000291101">
    <property type="component" value="Unassembled WGS sequence"/>
</dbReference>
<feature type="transmembrane region" description="Helical" evidence="7">
    <location>
        <begin position="483"/>
        <end position="503"/>
    </location>
</feature>
<dbReference type="InterPro" id="IPR050250">
    <property type="entry name" value="Macrolide_Exporter_MacB"/>
</dbReference>
<feature type="domain" description="ABC3 transporter permease C-terminal" evidence="8">
    <location>
        <begin position="262"/>
        <end position="383"/>
    </location>
</feature>
<keyword evidence="10" id="KW-1185">Reference proteome</keyword>
<feature type="transmembrane region" description="Helical" evidence="7">
    <location>
        <begin position="12"/>
        <end position="36"/>
    </location>
</feature>
<feature type="transmembrane region" description="Helical" evidence="7">
    <location>
        <begin position="711"/>
        <end position="735"/>
    </location>
</feature>
<feature type="transmembrane region" description="Helical" evidence="7">
    <location>
        <begin position="253"/>
        <end position="282"/>
    </location>
</feature>
<reference evidence="9 10" key="1">
    <citation type="submission" date="2019-01" db="EMBL/GenBank/DDBJ databases">
        <title>Novel species of Nocardioides.</title>
        <authorList>
            <person name="Liu Q."/>
            <person name="X Y.-H."/>
        </authorList>
    </citation>
    <scope>NUCLEOTIDE SEQUENCE [LARGE SCALE GENOMIC DNA]</scope>
    <source>
        <strain evidence="9 10">HLT2-9</strain>
    </source>
</reference>
<evidence type="ECO:0000256" key="2">
    <source>
        <dbReference type="ARBA" id="ARBA00022475"/>
    </source>
</evidence>
<evidence type="ECO:0000256" key="4">
    <source>
        <dbReference type="ARBA" id="ARBA00022989"/>
    </source>
</evidence>
<sequence>MWRVTLRGIQGHLVRLLLTAAAVMLGVSFVTGTFVLRDSFDRAISGLVAGSSAGLDVAVRGTEIAGGDGARARLPLDLVDSLSAVPGAARVSPDLRGVAIIAGSDGTAVRNSGAPGLGFAFSDDDPAFTLIKGRGPVGAGEVVVETVTLDKGGLEVGDRTRAVIGGETRHVVITGEVEFGVLFGATAVLVDEASAIHSFARDGTVPSFTITAADGVSQAELRASVAEVVPRGIEVVTGATVDAENESSVQQGLGFFTTFLLVFAGVALFVGAFIIGNTFSMLIGQRARELALLRALGASRGQVLRSVLGEAAVVGVVGSILGMGLGVLVAQGAKLAIAGLLGVDIGTSLPVTSSTLLISLAVGTLVTMASAILPARRAARTAPVAAMRGDTPIAQKGLRRRGISGAVLLGVGVGLLGLAVTREDVPWVAAGIGSFVAVMGMLVGAPLFARPVVRAVVWPFVVVSGVVARLARQNALRVPRRTAATASALMIGLALVAGISVLAQSVKASITEGVSSELTSDFVLSGGQSPVPPQVATEASKLSEVSSVAAVGLVPVTIGDFSTTAAAVEAASMPENFTVSMAEGRLDSMEGDRVLVDRTTASDNRWEVGDVLPATVGTLGAHDLVVGGIYEDSQAFGTHVIVSRGLYEDAVPSDMQTDLQVYVAAVGGADQAQLREDLDAIVSPYLVVSVMNASEFATAEGTAIDNLLNLLYVLLLFSVVIAVLGIVNTLALSVLERTREIGLLRAVGLQRRQLGAMITVEAIATAAFGAVLGTVLGLGLGIALQRGLEAQGLRTLGIPWGLVVLMLGASVLVGVLAAVAPSIRATRLNILAAINRA</sequence>